<evidence type="ECO:0000313" key="2">
    <source>
        <dbReference type="EMBL" id="CAH2052783.1"/>
    </source>
</evidence>
<organism evidence="2 3">
    <name type="scientific">Thlaspi arvense</name>
    <name type="common">Field penny-cress</name>
    <dbReference type="NCBI Taxonomy" id="13288"/>
    <lineage>
        <taxon>Eukaryota</taxon>
        <taxon>Viridiplantae</taxon>
        <taxon>Streptophyta</taxon>
        <taxon>Embryophyta</taxon>
        <taxon>Tracheophyta</taxon>
        <taxon>Spermatophyta</taxon>
        <taxon>Magnoliopsida</taxon>
        <taxon>eudicotyledons</taxon>
        <taxon>Gunneridae</taxon>
        <taxon>Pentapetalae</taxon>
        <taxon>rosids</taxon>
        <taxon>malvids</taxon>
        <taxon>Brassicales</taxon>
        <taxon>Brassicaceae</taxon>
        <taxon>Thlaspideae</taxon>
        <taxon>Thlaspi</taxon>
    </lineage>
</organism>
<name>A0AAU9RXU2_THLAR</name>
<evidence type="ECO:0000313" key="3">
    <source>
        <dbReference type="Proteomes" id="UP000836841"/>
    </source>
</evidence>
<dbReference type="Pfam" id="PF03732">
    <property type="entry name" value="Retrotrans_gag"/>
    <property type="match status" value="1"/>
</dbReference>
<dbReference type="AlphaFoldDB" id="A0AAU9RXU2"/>
<reference evidence="2 3" key="1">
    <citation type="submission" date="2022-03" db="EMBL/GenBank/DDBJ databases">
        <authorList>
            <person name="Nunn A."/>
            <person name="Chopra R."/>
            <person name="Nunn A."/>
            <person name="Contreras Garrido A."/>
        </authorList>
    </citation>
    <scope>NUCLEOTIDE SEQUENCE [LARGE SCALE GENOMIC DNA]</scope>
</reference>
<sequence length="384" mass="43298">MVLGSSTIEETWQQEKCALAELLRICDSARISNPVISRATSIHLMRGAVRATSPPSVTKQLLLPSYEVGFSIFHGSKLRKWIYRCDQFFNLDNTPPEQRVPLASIHLEDEALKWHHNFISEIYGLLPSWSEYVVEISSRFSGIFNDHMSELVSLKQGNDSIEVYHKKFESAYTHLVLLTSHAQSIFLTNMQPHLLLHGPTTAPLLPLPDTSSPAKSGFIPRSNEEKLPRKFSYQEIQDRRAQGQCTFCDYAFTHGHQLKHKRSHIYVLECDDEDEEELPLAAEIVTATETPPTSFPDPIPTISPTHSAVQPHSTNFPDIQVAKELGCRMEAMLPMSVAAASGDLVTHYRYSDFCWKVQGHSYTSEIQTLLSKAACWLVFNGSLL</sequence>
<dbReference type="InterPro" id="IPR005162">
    <property type="entry name" value="Retrotrans_gag_dom"/>
</dbReference>
<feature type="domain" description="Retrotransposon gag" evidence="1">
    <location>
        <begin position="102"/>
        <end position="175"/>
    </location>
</feature>
<dbReference type="Proteomes" id="UP000836841">
    <property type="component" value="Chromosome 3"/>
</dbReference>
<protein>
    <recommendedName>
        <fullName evidence="1">Retrotransposon gag domain-containing protein</fullName>
    </recommendedName>
</protein>
<accession>A0AAU9RXU2</accession>
<keyword evidence="3" id="KW-1185">Reference proteome</keyword>
<evidence type="ECO:0000259" key="1">
    <source>
        <dbReference type="Pfam" id="PF03732"/>
    </source>
</evidence>
<proteinExistence type="predicted"/>
<gene>
    <name evidence="2" type="ORF">TAV2_LOCUS11228</name>
</gene>
<dbReference type="EMBL" id="OU466859">
    <property type="protein sequence ID" value="CAH2052783.1"/>
    <property type="molecule type" value="Genomic_DNA"/>
</dbReference>